<accession>A0A832ZB53</accession>
<dbReference type="InterPro" id="IPR013815">
    <property type="entry name" value="ATP_grasp_subdomain_1"/>
</dbReference>
<proteinExistence type="predicted"/>
<evidence type="ECO:0000313" key="8">
    <source>
        <dbReference type="Proteomes" id="UP000643554"/>
    </source>
</evidence>
<reference evidence="6" key="1">
    <citation type="journal article" date="2020" name="ISME J.">
        <title>Gammaproteobacteria mediating utilization of methyl-, sulfur- and petroleum organic compounds in deep ocean hydrothermal plumes.</title>
        <authorList>
            <person name="Zhou Z."/>
            <person name="Liu Y."/>
            <person name="Pan J."/>
            <person name="Cron B.R."/>
            <person name="Toner B.M."/>
            <person name="Anantharaman K."/>
            <person name="Breier J.A."/>
            <person name="Dick G.J."/>
            <person name="Li M."/>
        </authorList>
    </citation>
    <scope>NUCLEOTIDE SEQUENCE</scope>
    <source>
        <strain evidence="6">SZUA-1453</strain>
        <strain evidence="7">SZUA-1471</strain>
    </source>
</reference>
<evidence type="ECO:0000256" key="2">
    <source>
        <dbReference type="ARBA" id="ARBA00022741"/>
    </source>
</evidence>
<keyword evidence="2 4" id="KW-0547">Nucleotide-binding</keyword>
<dbReference type="PROSITE" id="PS50975">
    <property type="entry name" value="ATP_GRASP"/>
    <property type="match status" value="1"/>
</dbReference>
<dbReference type="Proteomes" id="UP000618343">
    <property type="component" value="Unassembled WGS sequence"/>
</dbReference>
<name>A0A832ZB53_9EURY</name>
<dbReference type="InterPro" id="IPR013651">
    <property type="entry name" value="ATP-grasp_RimK-type"/>
</dbReference>
<dbReference type="GO" id="GO:0005524">
    <property type="term" value="F:ATP binding"/>
    <property type="evidence" value="ECO:0007669"/>
    <property type="project" value="UniProtKB-UniRule"/>
</dbReference>
<evidence type="ECO:0000313" key="6">
    <source>
        <dbReference type="EMBL" id="HIP84176.1"/>
    </source>
</evidence>
<dbReference type="GO" id="GO:0005737">
    <property type="term" value="C:cytoplasm"/>
    <property type="evidence" value="ECO:0007669"/>
    <property type="project" value="TreeGrafter"/>
</dbReference>
<dbReference type="NCBIfam" id="TIGR00768">
    <property type="entry name" value="rimK_fam"/>
    <property type="match status" value="1"/>
</dbReference>
<dbReference type="InterPro" id="IPR011761">
    <property type="entry name" value="ATP-grasp"/>
</dbReference>
<dbReference type="Gene3D" id="3.30.1490.20">
    <property type="entry name" value="ATP-grasp fold, A domain"/>
    <property type="match status" value="1"/>
</dbReference>
<evidence type="ECO:0000313" key="7">
    <source>
        <dbReference type="EMBL" id="HIP91815.1"/>
    </source>
</evidence>
<dbReference type="Gene3D" id="3.30.470.20">
    <property type="entry name" value="ATP-grasp fold, B domain"/>
    <property type="match status" value="1"/>
</dbReference>
<protein>
    <submittedName>
        <fullName evidence="6">RimK family alpha-L-glutamate ligase</fullName>
    </submittedName>
</protein>
<keyword evidence="6" id="KW-0436">Ligase</keyword>
<dbReference type="GO" id="GO:0046872">
    <property type="term" value="F:metal ion binding"/>
    <property type="evidence" value="ECO:0007669"/>
    <property type="project" value="UniProtKB-KW"/>
</dbReference>
<feature type="domain" description="ATP-grasp" evidence="5">
    <location>
        <begin position="82"/>
        <end position="265"/>
    </location>
</feature>
<dbReference type="AlphaFoldDB" id="A0A832ZB53"/>
<dbReference type="PANTHER" id="PTHR21621">
    <property type="entry name" value="RIBOSOMAL PROTEIN S6 MODIFICATION PROTEIN"/>
    <property type="match status" value="1"/>
</dbReference>
<keyword evidence="3 4" id="KW-0067">ATP-binding</keyword>
<comment type="caution">
    <text evidence="6">The sequence shown here is derived from an EMBL/GenBank/DDBJ whole genome shotgun (WGS) entry which is preliminary data.</text>
</comment>
<dbReference type="GO" id="GO:0009432">
    <property type="term" value="P:SOS response"/>
    <property type="evidence" value="ECO:0007669"/>
    <property type="project" value="TreeGrafter"/>
</dbReference>
<evidence type="ECO:0000256" key="3">
    <source>
        <dbReference type="ARBA" id="ARBA00022840"/>
    </source>
</evidence>
<dbReference type="Pfam" id="PF08443">
    <property type="entry name" value="RimK"/>
    <property type="match status" value="1"/>
</dbReference>
<evidence type="ECO:0000256" key="1">
    <source>
        <dbReference type="ARBA" id="ARBA00022723"/>
    </source>
</evidence>
<keyword evidence="1" id="KW-0479">Metal-binding</keyword>
<organism evidence="6 8">
    <name type="scientific">Methanothermococcus okinawensis</name>
    <dbReference type="NCBI Taxonomy" id="155863"/>
    <lineage>
        <taxon>Archaea</taxon>
        <taxon>Methanobacteriati</taxon>
        <taxon>Methanobacteriota</taxon>
        <taxon>Methanomada group</taxon>
        <taxon>Methanococci</taxon>
        <taxon>Methanococcales</taxon>
        <taxon>Methanococcaceae</taxon>
        <taxon>Methanothermococcus</taxon>
    </lineage>
</organism>
<gene>
    <name evidence="6" type="ORF">EYH15_01620</name>
    <name evidence="7" type="ORF">EYH21_05925</name>
</gene>
<dbReference type="EMBL" id="DQUO01000068">
    <property type="protein sequence ID" value="HIP91815.1"/>
    <property type="molecule type" value="Genomic_DNA"/>
</dbReference>
<dbReference type="PANTHER" id="PTHR21621:SF0">
    <property type="entry name" value="BETA-CITRYLGLUTAMATE SYNTHASE B-RELATED"/>
    <property type="match status" value="1"/>
</dbReference>
<dbReference type="EMBL" id="DQUI01000027">
    <property type="protein sequence ID" value="HIP84176.1"/>
    <property type="molecule type" value="Genomic_DNA"/>
</dbReference>
<evidence type="ECO:0000256" key="4">
    <source>
        <dbReference type="PROSITE-ProRule" id="PRU00409"/>
    </source>
</evidence>
<dbReference type="InterPro" id="IPR004666">
    <property type="entry name" value="Rp_bS6_RimK/Lys_biosynth_LsyX"/>
</dbReference>
<sequence length="266" mass="31047">MKIGILCCRKTLENILVYKCLSRRYPTTFIDPRNLDLEGVDLVVSRVERDHLEVGLRALEHIEGRGIEVINPRSSVEICQNKYLTYKLLKEYMPTSILVSQDNFQDIDYLVEEKDLKFPLVVKPVYGGYGNGVLKLEKIEELKNILKKHNSSNFIVQEYIPYKHDVRVFLIGDRVVCAMERIPRNDWRANCSLGAETRRFPIRGDVEDLVLKCVKKVNAHIVGVDVLIDRENNHYILEMNITPQFRNTMRYVNIPLEILKFIEKCH</sequence>
<dbReference type="Gene3D" id="3.40.50.20">
    <property type="match status" value="1"/>
</dbReference>
<dbReference type="Proteomes" id="UP000643554">
    <property type="component" value="Unassembled WGS sequence"/>
</dbReference>
<dbReference type="GO" id="GO:0018169">
    <property type="term" value="F:ribosomal S6-glutamic acid ligase activity"/>
    <property type="evidence" value="ECO:0007669"/>
    <property type="project" value="TreeGrafter"/>
</dbReference>
<evidence type="ECO:0000259" key="5">
    <source>
        <dbReference type="PROSITE" id="PS50975"/>
    </source>
</evidence>
<dbReference type="SUPFAM" id="SSF56059">
    <property type="entry name" value="Glutathione synthetase ATP-binding domain-like"/>
    <property type="match status" value="1"/>
</dbReference>